<reference evidence="2 3" key="1">
    <citation type="submission" date="2016-03" db="EMBL/GenBank/DDBJ databases">
        <title>Draft genome sequence of Paenibacillus glacialis DSM 22343.</title>
        <authorList>
            <person name="Shin S.-K."/>
            <person name="Yi H."/>
        </authorList>
    </citation>
    <scope>NUCLEOTIDE SEQUENCE [LARGE SCALE GENOMIC DNA]</scope>
    <source>
        <strain evidence="2 3">DSM 22343</strain>
    </source>
</reference>
<keyword evidence="1" id="KW-0812">Transmembrane</keyword>
<evidence type="ECO:0000313" key="2">
    <source>
        <dbReference type="EMBL" id="OAB44105.1"/>
    </source>
</evidence>
<keyword evidence="3" id="KW-1185">Reference proteome</keyword>
<accession>A0A168M1C7</accession>
<feature type="transmembrane region" description="Helical" evidence="1">
    <location>
        <begin position="79"/>
        <end position="98"/>
    </location>
</feature>
<evidence type="ECO:0000313" key="3">
    <source>
        <dbReference type="Proteomes" id="UP000076967"/>
    </source>
</evidence>
<dbReference type="Proteomes" id="UP000076967">
    <property type="component" value="Unassembled WGS sequence"/>
</dbReference>
<protein>
    <submittedName>
        <fullName evidence="2">Uncharacterized protein</fullName>
    </submittedName>
</protein>
<dbReference type="OrthoDB" id="2666278at2"/>
<proteinExistence type="predicted"/>
<name>A0A168M1C7_9BACL</name>
<sequence>MENAPAQHILFQADPNMTQQFRQVREHIHQQIKGCLHRTIRVQTVNGCTYEGVLMNVEGGMLFLSVPAAPSMSRAYNPYYNNVILPLVLFELLVIVLLM</sequence>
<comment type="caution">
    <text evidence="2">The sequence shown here is derived from an EMBL/GenBank/DDBJ whole genome shotgun (WGS) entry which is preliminary data.</text>
</comment>
<dbReference type="AlphaFoldDB" id="A0A168M1C7"/>
<dbReference type="EMBL" id="LVJH01000007">
    <property type="protein sequence ID" value="OAB44105.1"/>
    <property type="molecule type" value="Genomic_DNA"/>
</dbReference>
<keyword evidence="1" id="KW-0472">Membrane</keyword>
<keyword evidence="1" id="KW-1133">Transmembrane helix</keyword>
<gene>
    <name evidence="2" type="ORF">PGLA_05400</name>
</gene>
<dbReference type="RefSeq" id="WP_068529872.1">
    <property type="nucleotide sequence ID" value="NZ_LVJH01000007.1"/>
</dbReference>
<organism evidence="2 3">
    <name type="scientific">Paenibacillus glacialis</name>
    <dbReference type="NCBI Taxonomy" id="494026"/>
    <lineage>
        <taxon>Bacteria</taxon>
        <taxon>Bacillati</taxon>
        <taxon>Bacillota</taxon>
        <taxon>Bacilli</taxon>
        <taxon>Bacillales</taxon>
        <taxon>Paenibacillaceae</taxon>
        <taxon>Paenibacillus</taxon>
    </lineage>
</organism>
<evidence type="ECO:0000256" key="1">
    <source>
        <dbReference type="SAM" id="Phobius"/>
    </source>
</evidence>